<feature type="domain" description="Nudix hydrolase" evidence="3">
    <location>
        <begin position="67"/>
        <end position="194"/>
    </location>
</feature>
<evidence type="ECO:0000256" key="2">
    <source>
        <dbReference type="ARBA" id="ARBA00022801"/>
    </source>
</evidence>
<evidence type="ECO:0000256" key="1">
    <source>
        <dbReference type="ARBA" id="ARBA00001946"/>
    </source>
</evidence>
<reference evidence="4 5" key="1">
    <citation type="submission" date="2021-01" db="EMBL/GenBank/DDBJ databases">
        <title>Chryseolinea sp. Jin1 Genome sequencing and assembly.</title>
        <authorList>
            <person name="Kim I."/>
        </authorList>
    </citation>
    <scope>NUCLEOTIDE SEQUENCE [LARGE SCALE GENOMIC DNA]</scope>
    <source>
        <strain evidence="4 5">Jin1</strain>
    </source>
</reference>
<comment type="cofactor">
    <cofactor evidence="1">
        <name>Mg(2+)</name>
        <dbReference type="ChEBI" id="CHEBI:18420"/>
    </cofactor>
</comment>
<dbReference type="PANTHER" id="PTHR43046">
    <property type="entry name" value="GDP-MANNOSE MANNOSYL HYDROLASE"/>
    <property type="match status" value="1"/>
</dbReference>
<gene>
    <name evidence="4" type="ORF">JI741_14765</name>
</gene>
<protein>
    <submittedName>
        <fullName evidence="4">NUDIX hydrolase</fullName>
    </submittedName>
</protein>
<proteinExistence type="predicted"/>
<organism evidence="4 5">
    <name type="scientific">Chryseolinea lacunae</name>
    <dbReference type="NCBI Taxonomy" id="2801331"/>
    <lineage>
        <taxon>Bacteria</taxon>
        <taxon>Pseudomonadati</taxon>
        <taxon>Bacteroidota</taxon>
        <taxon>Cytophagia</taxon>
        <taxon>Cytophagales</taxon>
        <taxon>Fulvivirgaceae</taxon>
        <taxon>Chryseolinea</taxon>
    </lineage>
</organism>
<name>A0ABS1KT97_9BACT</name>
<evidence type="ECO:0000259" key="3">
    <source>
        <dbReference type="PROSITE" id="PS51462"/>
    </source>
</evidence>
<dbReference type="InterPro" id="IPR015797">
    <property type="entry name" value="NUDIX_hydrolase-like_dom_sf"/>
</dbReference>
<keyword evidence="2 4" id="KW-0378">Hydrolase</keyword>
<sequence>MPHDAILTLVERIKSIADVGLLYAKDPYDRERYSELQEITHAFHHTLTGVDIDTLKQLYVPAKDYPTAKVDIRGLLLAPDNKVLLVKESADGKWSLPGGWADVGYSPREVIVKEFKEETGLDVSAERLLALFDKKMHPHPVQPFYVYKVAFLCRALSHEIQKGFDVLDVQYFDMQNLPELSSDRILKSQLEILFKHAMATNTSPYFD</sequence>
<dbReference type="SUPFAM" id="SSF55811">
    <property type="entry name" value="Nudix"/>
    <property type="match status" value="1"/>
</dbReference>
<dbReference type="InterPro" id="IPR059176">
    <property type="entry name" value="UDP-X_N"/>
</dbReference>
<dbReference type="PANTHER" id="PTHR43046:SF16">
    <property type="entry name" value="ADP-RIBOSE PYROPHOSPHATASE YJHB-RELATED"/>
    <property type="match status" value="1"/>
</dbReference>
<dbReference type="Pfam" id="PF12535">
    <property type="entry name" value="Nudix_N"/>
    <property type="match status" value="1"/>
</dbReference>
<dbReference type="EMBL" id="JAERRB010000004">
    <property type="protein sequence ID" value="MBL0742487.1"/>
    <property type="molecule type" value="Genomic_DNA"/>
</dbReference>
<evidence type="ECO:0000313" key="5">
    <source>
        <dbReference type="Proteomes" id="UP000613030"/>
    </source>
</evidence>
<dbReference type="Gene3D" id="6.10.250.1120">
    <property type="match status" value="1"/>
</dbReference>
<evidence type="ECO:0000313" key="4">
    <source>
        <dbReference type="EMBL" id="MBL0742487.1"/>
    </source>
</evidence>
<dbReference type="Gene3D" id="3.90.79.10">
    <property type="entry name" value="Nucleoside Triphosphate Pyrophosphohydrolase"/>
    <property type="match status" value="1"/>
</dbReference>
<dbReference type="GO" id="GO:0016787">
    <property type="term" value="F:hydrolase activity"/>
    <property type="evidence" value="ECO:0007669"/>
    <property type="project" value="UniProtKB-KW"/>
</dbReference>
<dbReference type="Proteomes" id="UP000613030">
    <property type="component" value="Unassembled WGS sequence"/>
</dbReference>
<accession>A0ABS1KT97</accession>
<keyword evidence="5" id="KW-1185">Reference proteome</keyword>
<dbReference type="Pfam" id="PF00293">
    <property type="entry name" value="NUDIX"/>
    <property type="match status" value="1"/>
</dbReference>
<dbReference type="RefSeq" id="WP_202010773.1">
    <property type="nucleotide sequence ID" value="NZ_JAERRB010000004.1"/>
</dbReference>
<dbReference type="PROSITE" id="PS51462">
    <property type="entry name" value="NUDIX"/>
    <property type="match status" value="1"/>
</dbReference>
<dbReference type="InterPro" id="IPR000086">
    <property type="entry name" value="NUDIX_hydrolase_dom"/>
</dbReference>
<comment type="caution">
    <text evidence="4">The sequence shown here is derived from an EMBL/GenBank/DDBJ whole genome shotgun (WGS) entry which is preliminary data.</text>
</comment>